<gene>
    <name evidence="2" type="ORF">OH76DRAFT_1560754</name>
</gene>
<dbReference type="EMBL" id="KZ857478">
    <property type="protein sequence ID" value="RDX42710.1"/>
    <property type="molecule type" value="Genomic_DNA"/>
</dbReference>
<dbReference type="AlphaFoldDB" id="A0A371CR11"/>
<sequence length="437" mass="48657">MIPSEAIQAAHASIHEQANFEEPVPKFWDPATGRIEFGVRRRASKAVLADIDANVGIYPTVQVSLLKQSHAPVGVAEQNALTRAYPELIALARDVDSSVSFWLVSKDHVCVTRSRNRAVTRAEPESEKENGAGCDGAVDDSSRDLDGSSRAKKPLDTPVEPLRLDARALFKNLAFPQLVRTPNGLCRPMDAERVVRIAVDFAPPNGRPVRRTGTVVEIVTKAANHLGPNEMNQSPRYNSGDMVWSVIWDDPRWFGGAWAWLGFVDFDPEGQSGGASRFSEGGPDDGARERRREEPILVLAWTCKGSVPQQQVQPQPQPKPKPQPKPRGRGRGRGAAMSAGRGGKAHTNAAATQPEPEPQQEPYPEWYVVTMVCKRQEEWKRVHLTREEQDALGLGQTKREMERQREYELSAKGMLSKPNWVESWSDSRFRPVKRRAE</sequence>
<organism evidence="2 3">
    <name type="scientific">Lentinus brumalis</name>
    <dbReference type="NCBI Taxonomy" id="2498619"/>
    <lineage>
        <taxon>Eukaryota</taxon>
        <taxon>Fungi</taxon>
        <taxon>Dikarya</taxon>
        <taxon>Basidiomycota</taxon>
        <taxon>Agaricomycotina</taxon>
        <taxon>Agaricomycetes</taxon>
        <taxon>Polyporales</taxon>
        <taxon>Polyporaceae</taxon>
        <taxon>Lentinus</taxon>
    </lineage>
</organism>
<reference evidence="2 3" key="1">
    <citation type="journal article" date="2018" name="Biotechnol. Biofuels">
        <title>Integrative visual omics of the white-rot fungus Polyporus brumalis exposes the biotechnological potential of its oxidative enzymes for delignifying raw plant biomass.</title>
        <authorList>
            <person name="Miyauchi S."/>
            <person name="Rancon A."/>
            <person name="Drula E."/>
            <person name="Hage H."/>
            <person name="Chaduli D."/>
            <person name="Favel A."/>
            <person name="Grisel S."/>
            <person name="Henrissat B."/>
            <person name="Herpoel-Gimbert I."/>
            <person name="Ruiz-Duenas F.J."/>
            <person name="Chevret D."/>
            <person name="Hainaut M."/>
            <person name="Lin J."/>
            <person name="Wang M."/>
            <person name="Pangilinan J."/>
            <person name="Lipzen A."/>
            <person name="Lesage-Meessen L."/>
            <person name="Navarro D."/>
            <person name="Riley R."/>
            <person name="Grigoriev I.V."/>
            <person name="Zhou S."/>
            <person name="Raouche S."/>
            <person name="Rosso M.N."/>
        </authorList>
    </citation>
    <scope>NUCLEOTIDE SEQUENCE [LARGE SCALE GENOMIC DNA]</scope>
    <source>
        <strain evidence="2 3">BRFM 1820</strain>
    </source>
</reference>
<evidence type="ECO:0000256" key="1">
    <source>
        <dbReference type="SAM" id="MobiDB-lite"/>
    </source>
</evidence>
<evidence type="ECO:0000313" key="2">
    <source>
        <dbReference type="EMBL" id="RDX42710.1"/>
    </source>
</evidence>
<dbReference type="Proteomes" id="UP000256964">
    <property type="component" value="Unassembled WGS sequence"/>
</dbReference>
<protein>
    <submittedName>
        <fullName evidence="2">Uncharacterized protein</fullName>
    </submittedName>
</protein>
<proteinExistence type="predicted"/>
<feature type="region of interest" description="Disordered" evidence="1">
    <location>
        <begin position="306"/>
        <end position="361"/>
    </location>
</feature>
<accession>A0A371CR11</accession>
<feature type="region of interest" description="Disordered" evidence="1">
    <location>
        <begin position="116"/>
        <end position="157"/>
    </location>
</feature>
<feature type="compositionally biased region" description="Basic and acidic residues" evidence="1">
    <location>
        <begin position="140"/>
        <end position="155"/>
    </location>
</feature>
<evidence type="ECO:0000313" key="3">
    <source>
        <dbReference type="Proteomes" id="UP000256964"/>
    </source>
</evidence>
<name>A0A371CR11_9APHY</name>
<feature type="compositionally biased region" description="Basic residues" evidence="1">
    <location>
        <begin position="322"/>
        <end position="332"/>
    </location>
</feature>
<keyword evidence="3" id="KW-1185">Reference proteome</keyword>
<feature type="compositionally biased region" description="Basic and acidic residues" evidence="1">
    <location>
        <begin position="120"/>
        <end position="130"/>
    </location>
</feature>